<dbReference type="KEGG" id="mgg:MPLG2_1805"/>
<protein>
    <submittedName>
        <fullName evidence="2">Uncharacterized protein</fullName>
    </submittedName>
</protein>
<organism evidence="2 3">
    <name type="scientific">Micropruina glycogenica</name>
    <dbReference type="NCBI Taxonomy" id="75385"/>
    <lineage>
        <taxon>Bacteria</taxon>
        <taxon>Bacillati</taxon>
        <taxon>Actinomycetota</taxon>
        <taxon>Actinomycetes</taxon>
        <taxon>Propionibacteriales</taxon>
        <taxon>Nocardioidaceae</taxon>
        <taxon>Micropruina</taxon>
    </lineage>
</organism>
<evidence type="ECO:0000313" key="2">
    <source>
        <dbReference type="EMBL" id="SPD86832.1"/>
    </source>
</evidence>
<accession>A0A2N9JFD4</accession>
<evidence type="ECO:0000256" key="1">
    <source>
        <dbReference type="SAM" id="MobiDB-lite"/>
    </source>
</evidence>
<feature type="compositionally biased region" description="Polar residues" evidence="1">
    <location>
        <begin position="56"/>
        <end position="65"/>
    </location>
</feature>
<name>A0A2N9JFD4_9ACTN</name>
<dbReference type="AlphaFoldDB" id="A0A2N9JFD4"/>
<evidence type="ECO:0000313" key="3">
    <source>
        <dbReference type="Proteomes" id="UP000238164"/>
    </source>
</evidence>
<reference evidence="2 3" key="1">
    <citation type="submission" date="2018-02" db="EMBL/GenBank/DDBJ databases">
        <authorList>
            <person name="Cohen D.B."/>
            <person name="Kent A.D."/>
        </authorList>
    </citation>
    <scope>NUCLEOTIDE SEQUENCE [LARGE SCALE GENOMIC DNA]</scope>
    <source>
        <strain evidence="2">1</strain>
    </source>
</reference>
<feature type="region of interest" description="Disordered" evidence="1">
    <location>
        <begin position="42"/>
        <end position="65"/>
    </location>
</feature>
<sequence length="65" mass="6600">MTVGGSFGTGAFMSYSNDQLRKDNALGEYELSEDEEAITIIQAPSAPASPTVAKAGQTSASSGGE</sequence>
<keyword evidence="3" id="KW-1185">Reference proteome</keyword>
<proteinExistence type="predicted"/>
<dbReference type="EMBL" id="LT985188">
    <property type="protein sequence ID" value="SPD86832.1"/>
    <property type="molecule type" value="Genomic_DNA"/>
</dbReference>
<dbReference type="Proteomes" id="UP000238164">
    <property type="component" value="Chromosome 1"/>
</dbReference>
<dbReference type="RefSeq" id="WP_105185705.1">
    <property type="nucleotide sequence ID" value="NZ_BAAAGO010000022.1"/>
</dbReference>
<gene>
    <name evidence="2" type="ORF">MPLG2_1805</name>
</gene>